<organism evidence="4 5">
    <name type="scientific">Pseudoflavonifractor intestinihominis</name>
    <dbReference type="NCBI Taxonomy" id="3133171"/>
    <lineage>
        <taxon>Bacteria</taxon>
        <taxon>Bacillati</taxon>
        <taxon>Bacillota</taxon>
        <taxon>Clostridia</taxon>
        <taxon>Eubacteriales</taxon>
        <taxon>Oscillospiraceae</taxon>
        <taxon>Pseudoflavonifractor</taxon>
    </lineage>
</organism>
<gene>
    <name evidence="4" type="ORF">WMO64_00970</name>
</gene>
<feature type="compositionally biased region" description="Low complexity" evidence="1">
    <location>
        <begin position="40"/>
        <end position="51"/>
    </location>
</feature>
<dbReference type="Proteomes" id="UP001464378">
    <property type="component" value="Unassembled WGS sequence"/>
</dbReference>
<feature type="domain" description="PepSY" evidence="3">
    <location>
        <begin position="131"/>
        <end position="190"/>
    </location>
</feature>
<keyword evidence="2" id="KW-0732">Signal</keyword>
<evidence type="ECO:0000313" key="4">
    <source>
        <dbReference type="EMBL" id="MEQ2442036.1"/>
    </source>
</evidence>
<dbReference type="Gene3D" id="3.10.450.40">
    <property type="match status" value="2"/>
</dbReference>
<accession>A0ABV1E409</accession>
<dbReference type="InterPro" id="IPR025711">
    <property type="entry name" value="PepSY"/>
</dbReference>
<evidence type="ECO:0000259" key="3">
    <source>
        <dbReference type="Pfam" id="PF03413"/>
    </source>
</evidence>
<reference evidence="4 5" key="1">
    <citation type="submission" date="2024-03" db="EMBL/GenBank/DDBJ databases">
        <title>Human intestinal bacterial collection.</title>
        <authorList>
            <person name="Pauvert C."/>
            <person name="Hitch T.C.A."/>
            <person name="Clavel T."/>
        </authorList>
    </citation>
    <scope>NUCLEOTIDE SEQUENCE [LARGE SCALE GENOMIC DNA]</scope>
    <source>
        <strain evidence="4 5">CLA-AP-H29</strain>
    </source>
</reference>
<name>A0ABV1E409_9FIRM</name>
<sequence>MKQIFSFGLTAALLLACLTGCGGQAGDTAPGGTAPSGGQTPPASSAPETPAGEISREEALAIALENAGVLEGDAYNVKNETDSDNGIPLYDIEFETDYGDYDFEVAMADGRIVGADYEVDEEWLDALGGNPVTAEEAASIVAGKIPGASAADVNIWEESGDGRGRYEGELFLDGMKYEFEIDPQTGRIFDWNADLRD</sequence>
<dbReference type="RefSeq" id="WP_349230708.1">
    <property type="nucleotide sequence ID" value="NZ_JBBMFK010000001.1"/>
</dbReference>
<evidence type="ECO:0000256" key="2">
    <source>
        <dbReference type="SAM" id="SignalP"/>
    </source>
</evidence>
<feature type="signal peptide" evidence="2">
    <location>
        <begin position="1"/>
        <end position="25"/>
    </location>
</feature>
<dbReference type="EMBL" id="JBBMFK010000001">
    <property type="protein sequence ID" value="MEQ2442036.1"/>
    <property type="molecule type" value="Genomic_DNA"/>
</dbReference>
<keyword evidence="5" id="KW-1185">Reference proteome</keyword>
<proteinExistence type="predicted"/>
<comment type="caution">
    <text evidence="4">The sequence shown here is derived from an EMBL/GenBank/DDBJ whole genome shotgun (WGS) entry which is preliminary data.</text>
</comment>
<feature type="chain" id="PRO_5045374604" evidence="2">
    <location>
        <begin position="26"/>
        <end position="197"/>
    </location>
</feature>
<feature type="region of interest" description="Disordered" evidence="1">
    <location>
        <begin position="28"/>
        <end position="53"/>
    </location>
</feature>
<dbReference type="Pfam" id="PF03413">
    <property type="entry name" value="PepSY"/>
    <property type="match status" value="2"/>
</dbReference>
<evidence type="ECO:0000313" key="5">
    <source>
        <dbReference type="Proteomes" id="UP001464378"/>
    </source>
</evidence>
<protein>
    <submittedName>
        <fullName evidence="4">PepSY domain-containing protein</fullName>
    </submittedName>
</protein>
<feature type="domain" description="PepSY" evidence="3">
    <location>
        <begin position="54"/>
        <end position="114"/>
    </location>
</feature>
<dbReference type="PROSITE" id="PS51257">
    <property type="entry name" value="PROKAR_LIPOPROTEIN"/>
    <property type="match status" value="1"/>
</dbReference>
<evidence type="ECO:0000256" key="1">
    <source>
        <dbReference type="SAM" id="MobiDB-lite"/>
    </source>
</evidence>